<protein>
    <submittedName>
        <fullName evidence="1">Uncharacterized protein</fullName>
    </submittedName>
</protein>
<dbReference type="RefSeq" id="WP_141611699.1">
    <property type="nucleotide sequence ID" value="NZ_VIGC02000029.1"/>
</dbReference>
<evidence type="ECO:0000313" key="2">
    <source>
        <dbReference type="Proteomes" id="UP000317371"/>
    </source>
</evidence>
<gene>
    <name evidence="1" type="ORF">FKZ61_18750</name>
</gene>
<keyword evidence="2" id="KW-1185">Reference proteome</keyword>
<reference evidence="1 2" key="1">
    <citation type="submission" date="2019-06" db="EMBL/GenBank/DDBJ databases">
        <title>Genome sequence of Litorilinea aerophila BAA-2444.</title>
        <authorList>
            <person name="Maclea K.S."/>
            <person name="Maurais E.G."/>
            <person name="Iannazzi L.C."/>
        </authorList>
    </citation>
    <scope>NUCLEOTIDE SEQUENCE [LARGE SCALE GENOMIC DNA]</scope>
    <source>
        <strain evidence="1 2">ATCC BAA-2444</strain>
    </source>
</reference>
<dbReference type="EMBL" id="VIGC01000029">
    <property type="protein sequence ID" value="TQE94015.1"/>
    <property type="molecule type" value="Genomic_DNA"/>
</dbReference>
<accession>A0A540VBA3</accession>
<dbReference type="Proteomes" id="UP000317371">
    <property type="component" value="Unassembled WGS sequence"/>
</dbReference>
<name>A0A540VBA3_9CHLR</name>
<dbReference type="GO" id="GO:0006355">
    <property type="term" value="P:regulation of DNA-templated transcription"/>
    <property type="evidence" value="ECO:0007669"/>
    <property type="project" value="InterPro"/>
</dbReference>
<proteinExistence type="predicted"/>
<comment type="caution">
    <text evidence="1">The sequence shown here is derived from an EMBL/GenBank/DDBJ whole genome shotgun (WGS) entry which is preliminary data.</text>
</comment>
<dbReference type="InterPro" id="IPR010985">
    <property type="entry name" value="Ribbon_hlx_hlx"/>
</dbReference>
<organism evidence="1 2">
    <name type="scientific">Litorilinea aerophila</name>
    <dbReference type="NCBI Taxonomy" id="1204385"/>
    <lineage>
        <taxon>Bacteria</taxon>
        <taxon>Bacillati</taxon>
        <taxon>Chloroflexota</taxon>
        <taxon>Caldilineae</taxon>
        <taxon>Caldilineales</taxon>
        <taxon>Caldilineaceae</taxon>
        <taxon>Litorilinea</taxon>
    </lineage>
</organism>
<dbReference type="InParanoid" id="A0A540VBA3"/>
<dbReference type="AlphaFoldDB" id="A0A540VBA3"/>
<sequence length="87" mass="9549">MERQRIQVYANTEIKRRVELAAAKHNMSVTEYCLAAIQQQLNDDELLEEAHVTIAVNPTLPARLGVKDSPVSSQGYFPPGLGAGQTV</sequence>
<evidence type="ECO:0000313" key="1">
    <source>
        <dbReference type="EMBL" id="TQE94015.1"/>
    </source>
</evidence>
<dbReference type="SUPFAM" id="SSF47598">
    <property type="entry name" value="Ribbon-helix-helix"/>
    <property type="match status" value="1"/>
</dbReference>